<dbReference type="AlphaFoldDB" id="A0A512PQT5"/>
<keyword evidence="1" id="KW-1133">Transmembrane helix</keyword>
<sequence>MAMKFLIGIKNGSGGVFSMRVKKEVNRLAEVKVVGDFATVACLVMYVSYIGQILANLNGHPVSPAQPIFAAINAALWVGYGWLKPQKDWRVIIANFPGIIFGILTALTAMI</sequence>
<evidence type="ECO:0000313" key="3">
    <source>
        <dbReference type="Proteomes" id="UP000321569"/>
    </source>
</evidence>
<gene>
    <name evidence="2" type="ORF">LRA02_24530</name>
</gene>
<organism evidence="2 3">
    <name type="scientific">Lentilactobacillus rapi</name>
    <dbReference type="NCBI Taxonomy" id="481723"/>
    <lineage>
        <taxon>Bacteria</taxon>
        <taxon>Bacillati</taxon>
        <taxon>Bacillota</taxon>
        <taxon>Bacilli</taxon>
        <taxon>Lactobacillales</taxon>
        <taxon>Lactobacillaceae</taxon>
        <taxon>Lentilactobacillus</taxon>
    </lineage>
</organism>
<dbReference type="EMBL" id="BKAM01000097">
    <property type="protein sequence ID" value="GEP73585.1"/>
    <property type="molecule type" value="Genomic_DNA"/>
</dbReference>
<protein>
    <submittedName>
        <fullName evidence="2">Membrane protein</fullName>
    </submittedName>
</protein>
<evidence type="ECO:0000256" key="1">
    <source>
        <dbReference type="SAM" id="Phobius"/>
    </source>
</evidence>
<dbReference type="Gene3D" id="1.20.1280.290">
    <property type="match status" value="1"/>
</dbReference>
<dbReference type="STRING" id="1423795.FD12_GL002503"/>
<proteinExistence type="predicted"/>
<keyword evidence="1" id="KW-0812">Transmembrane</keyword>
<dbReference type="Proteomes" id="UP000321569">
    <property type="component" value="Unassembled WGS sequence"/>
</dbReference>
<accession>A0A512PQT5</accession>
<feature type="transmembrane region" description="Helical" evidence="1">
    <location>
        <begin position="67"/>
        <end position="83"/>
    </location>
</feature>
<name>A0A512PQT5_9LACO</name>
<feature type="transmembrane region" description="Helical" evidence="1">
    <location>
        <begin position="33"/>
        <end position="55"/>
    </location>
</feature>
<evidence type="ECO:0000313" key="2">
    <source>
        <dbReference type="EMBL" id="GEP73585.1"/>
    </source>
</evidence>
<feature type="transmembrane region" description="Helical" evidence="1">
    <location>
        <begin position="90"/>
        <end position="110"/>
    </location>
</feature>
<reference evidence="2 3" key="1">
    <citation type="submission" date="2019-07" db="EMBL/GenBank/DDBJ databases">
        <title>Whole genome shotgun sequence of Lactobacillus rapi NBRC 109618.</title>
        <authorList>
            <person name="Hosoyama A."/>
            <person name="Uohara A."/>
            <person name="Ohji S."/>
            <person name="Ichikawa N."/>
        </authorList>
    </citation>
    <scope>NUCLEOTIDE SEQUENCE [LARGE SCALE GENOMIC DNA]</scope>
    <source>
        <strain evidence="2 3">NBRC 109618</strain>
    </source>
</reference>
<comment type="caution">
    <text evidence="2">The sequence shown here is derived from an EMBL/GenBank/DDBJ whole genome shotgun (WGS) entry which is preliminary data.</text>
</comment>
<keyword evidence="1" id="KW-0472">Membrane</keyword>